<feature type="region of interest" description="Disordered" evidence="3">
    <location>
        <begin position="524"/>
        <end position="546"/>
    </location>
</feature>
<gene>
    <name evidence="5" type="ORF">GLAREA_05772</name>
</gene>
<dbReference type="GO" id="GO:0005737">
    <property type="term" value="C:cytoplasm"/>
    <property type="evidence" value="ECO:0007669"/>
    <property type="project" value="TreeGrafter"/>
</dbReference>
<sequence>MSDSASWISTEPSTRVKQERELESLAVSHTLQSRLSYGSDTKDPLAKQLEEEGTFARLVPQNKYSREAFRRLVELSRDDDPATKHHKQFLHVDRRKNIDPLESEDCFIFSLGLLPEFPQIGWRIGKGRMGRPNMTVDIRIHEGEGMAGVHALFSWVKGGGGFFLIANNERQVPVILNGELLRQSQRLIPYRNSITLGECNFSLQFQERSPDQEAQFQVELSQYYLKVLNENAPLLLPTPSGHEVTIGNWIVRNPIASGSYGRVSVVSHRTTGKPAAAKELWRTRRNYHSVDREVAIAKHLQKYPHPRLGIPFEFYHKQIVDKSEMIRYAKLLDENWTPGLSDTIDLHILYSPLSTSNFTALIKSKASLDTRTHLFAQVLDGLAFLHSLNISHRDIKPGNLTVRSYDPPDAQIIDFGCATKERKTFYDKPGTIPYLAPEQREGQYHEKSVDYWASALVGLELVNLRSVPARVTEDNYRELMNSLARRVAHPLVSACKDMLKIEPAQRMTAAEALDKHLSAYQTDPIKGRKRVGDQVTNSSSKEIRTT</sequence>
<dbReference type="Gene3D" id="3.30.200.20">
    <property type="entry name" value="Phosphorylase Kinase, domain 1"/>
    <property type="match status" value="1"/>
</dbReference>
<dbReference type="EMBL" id="KE145353">
    <property type="protein sequence ID" value="EPE36434.1"/>
    <property type="molecule type" value="Genomic_DNA"/>
</dbReference>
<keyword evidence="5" id="KW-0808">Transferase</keyword>
<dbReference type="GeneID" id="19464826"/>
<dbReference type="Proteomes" id="UP000016922">
    <property type="component" value="Unassembled WGS sequence"/>
</dbReference>
<dbReference type="Pfam" id="PF00069">
    <property type="entry name" value="Pkinase"/>
    <property type="match status" value="1"/>
</dbReference>
<evidence type="ECO:0000256" key="3">
    <source>
        <dbReference type="SAM" id="MobiDB-lite"/>
    </source>
</evidence>
<evidence type="ECO:0000256" key="1">
    <source>
        <dbReference type="ARBA" id="ARBA00022741"/>
    </source>
</evidence>
<dbReference type="AlphaFoldDB" id="S3DH14"/>
<keyword evidence="2" id="KW-0067">ATP-binding</keyword>
<dbReference type="GO" id="GO:0004674">
    <property type="term" value="F:protein serine/threonine kinase activity"/>
    <property type="evidence" value="ECO:0007669"/>
    <property type="project" value="TreeGrafter"/>
</dbReference>
<dbReference type="OMA" id="HEYILIS"/>
<organism evidence="5 6">
    <name type="scientific">Glarea lozoyensis (strain ATCC 20868 / MF5171)</name>
    <dbReference type="NCBI Taxonomy" id="1116229"/>
    <lineage>
        <taxon>Eukaryota</taxon>
        <taxon>Fungi</taxon>
        <taxon>Dikarya</taxon>
        <taxon>Ascomycota</taxon>
        <taxon>Pezizomycotina</taxon>
        <taxon>Leotiomycetes</taxon>
        <taxon>Helotiales</taxon>
        <taxon>Helotiaceae</taxon>
        <taxon>Glarea</taxon>
    </lineage>
</organism>
<dbReference type="InterPro" id="IPR008271">
    <property type="entry name" value="Ser/Thr_kinase_AS"/>
</dbReference>
<dbReference type="InterPro" id="IPR000719">
    <property type="entry name" value="Prot_kinase_dom"/>
</dbReference>
<dbReference type="CDD" id="cd00180">
    <property type="entry name" value="PKc"/>
    <property type="match status" value="1"/>
</dbReference>
<feature type="compositionally biased region" description="Polar residues" evidence="3">
    <location>
        <begin position="1"/>
        <end position="13"/>
    </location>
</feature>
<evidence type="ECO:0000256" key="2">
    <source>
        <dbReference type="ARBA" id="ARBA00022840"/>
    </source>
</evidence>
<dbReference type="SUPFAM" id="SSF56112">
    <property type="entry name" value="Protein kinase-like (PK-like)"/>
    <property type="match status" value="1"/>
</dbReference>
<feature type="region of interest" description="Disordered" evidence="3">
    <location>
        <begin position="1"/>
        <end position="21"/>
    </location>
</feature>
<dbReference type="InterPro" id="IPR011009">
    <property type="entry name" value="Kinase-like_dom_sf"/>
</dbReference>
<name>S3DH14_GLAL2</name>
<dbReference type="SMART" id="SM00220">
    <property type="entry name" value="S_TKc"/>
    <property type="match status" value="1"/>
</dbReference>
<feature type="domain" description="Protein kinase" evidence="4">
    <location>
        <begin position="249"/>
        <end position="519"/>
    </location>
</feature>
<dbReference type="PANTHER" id="PTHR24346">
    <property type="entry name" value="MAP/MICROTUBULE AFFINITY-REGULATING KINASE"/>
    <property type="match status" value="1"/>
</dbReference>
<dbReference type="eggNOG" id="KOG0590">
    <property type="taxonomic scope" value="Eukaryota"/>
</dbReference>
<evidence type="ECO:0000313" key="5">
    <source>
        <dbReference type="EMBL" id="EPE36434.1"/>
    </source>
</evidence>
<dbReference type="RefSeq" id="XP_008077252.1">
    <property type="nucleotide sequence ID" value="XM_008079061.1"/>
</dbReference>
<dbReference type="PROSITE" id="PS50011">
    <property type="entry name" value="PROTEIN_KINASE_DOM"/>
    <property type="match status" value="1"/>
</dbReference>
<keyword evidence="6" id="KW-1185">Reference proteome</keyword>
<protein>
    <submittedName>
        <fullName evidence="5">Protein kinase-like (PK-like)</fullName>
    </submittedName>
</protein>
<evidence type="ECO:0000313" key="6">
    <source>
        <dbReference type="Proteomes" id="UP000016922"/>
    </source>
</evidence>
<proteinExistence type="predicted"/>
<dbReference type="KEGG" id="glz:GLAREA_05772"/>
<dbReference type="PROSITE" id="PS00108">
    <property type="entry name" value="PROTEIN_KINASE_ST"/>
    <property type="match status" value="1"/>
</dbReference>
<evidence type="ECO:0000259" key="4">
    <source>
        <dbReference type="PROSITE" id="PS50011"/>
    </source>
</evidence>
<dbReference type="OrthoDB" id="5979581at2759"/>
<dbReference type="GO" id="GO:0005524">
    <property type="term" value="F:ATP binding"/>
    <property type="evidence" value="ECO:0007669"/>
    <property type="project" value="UniProtKB-KW"/>
</dbReference>
<dbReference type="GO" id="GO:0035556">
    <property type="term" value="P:intracellular signal transduction"/>
    <property type="evidence" value="ECO:0007669"/>
    <property type="project" value="TreeGrafter"/>
</dbReference>
<dbReference type="HOGENOM" id="CLU_498783_0_0_1"/>
<accession>S3DH14</accession>
<dbReference type="STRING" id="1116229.S3DH14"/>
<keyword evidence="1" id="KW-0547">Nucleotide-binding</keyword>
<dbReference type="PANTHER" id="PTHR24346:SF30">
    <property type="entry name" value="MATERNAL EMBRYONIC LEUCINE ZIPPER KINASE"/>
    <property type="match status" value="1"/>
</dbReference>
<dbReference type="Gene3D" id="1.10.510.10">
    <property type="entry name" value="Transferase(Phosphotransferase) domain 1"/>
    <property type="match status" value="1"/>
</dbReference>
<reference evidence="5 6" key="1">
    <citation type="journal article" date="2013" name="BMC Genomics">
        <title>Genomics-driven discovery of the pneumocandin biosynthetic gene cluster in the fungus Glarea lozoyensis.</title>
        <authorList>
            <person name="Chen L."/>
            <person name="Yue Q."/>
            <person name="Zhang X."/>
            <person name="Xiang M."/>
            <person name="Wang C."/>
            <person name="Li S."/>
            <person name="Che Y."/>
            <person name="Ortiz-Lopez F.J."/>
            <person name="Bills G.F."/>
            <person name="Liu X."/>
            <person name="An Z."/>
        </authorList>
    </citation>
    <scope>NUCLEOTIDE SEQUENCE [LARGE SCALE GENOMIC DNA]</scope>
    <source>
        <strain evidence="6">ATCC 20868 / MF5171</strain>
    </source>
</reference>
<keyword evidence="5" id="KW-0418">Kinase</keyword>